<organism evidence="2 3">
    <name type="scientific">Erinaceus europaeus</name>
    <name type="common">Western European hedgehog</name>
    <dbReference type="NCBI Taxonomy" id="9365"/>
    <lineage>
        <taxon>Eukaryota</taxon>
        <taxon>Metazoa</taxon>
        <taxon>Chordata</taxon>
        <taxon>Craniata</taxon>
        <taxon>Vertebrata</taxon>
        <taxon>Euteleostomi</taxon>
        <taxon>Mammalia</taxon>
        <taxon>Eutheria</taxon>
        <taxon>Laurasiatheria</taxon>
        <taxon>Eulipotyphla</taxon>
        <taxon>Erinaceidae</taxon>
        <taxon>Erinaceinae</taxon>
        <taxon>Erinaceus</taxon>
    </lineage>
</organism>
<accession>A0ABM3XD74</accession>
<feature type="compositionally biased region" description="Pro residues" evidence="1">
    <location>
        <begin position="173"/>
        <end position="184"/>
    </location>
</feature>
<dbReference type="RefSeq" id="XP_060046765.1">
    <property type="nucleotide sequence ID" value="XM_060190782.1"/>
</dbReference>
<sequence length="261" mass="27360">MGGGGGAVGTLAAGERGLFHLGALLETFLDPAARRPRALSPGPEARARQPAGPRGRPRRAPQLRLGPPRAAPPSRHGPGPGARRPPPATLRAPGAQLIPSRRGGGWRGRGPPRFPVRGRDASLFVSDPDDPLQPPSPCQGSLLGADMAESSSPPPSTTTAPATERSITEQPGPQSPPPSPPGPAEPLDEVDPDVPHPDLAPVAFFCLRQTTSPRNWCIKMVCNPYPLLLACLCVCGICSPWWIPTCMPTSGGLENWGKEDM</sequence>
<name>A0ABM3XD74_ERIEU</name>
<evidence type="ECO:0000256" key="1">
    <source>
        <dbReference type="SAM" id="MobiDB-lite"/>
    </source>
</evidence>
<protein>
    <submittedName>
        <fullName evidence="3">Basic proline-rich protein-like</fullName>
    </submittedName>
</protein>
<evidence type="ECO:0000313" key="2">
    <source>
        <dbReference type="Proteomes" id="UP001652624"/>
    </source>
</evidence>
<feature type="region of interest" description="Disordered" evidence="1">
    <location>
        <begin position="34"/>
        <end position="194"/>
    </location>
</feature>
<dbReference type="Proteomes" id="UP001652624">
    <property type="component" value="Chromosome 4"/>
</dbReference>
<feature type="compositionally biased region" description="Low complexity" evidence="1">
    <location>
        <begin position="62"/>
        <end position="77"/>
    </location>
</feature>
<feature type="compositionally biased region" description="Low complexity" evidence="1">
    <location>
        <begin position="41"/>
        <end position="54"/>
    </location>
</feature>
<gene>
    <name evidence="3" type="primary">LOC132538190</name>
</gene>
<dbReference type="GeneID" id="132538190"/>
<reference evidence="3" key="1">
    <citation type="submission" date="2025-08" db="UniProtKB">
        <authorList>
            <consortium name="RefSeq"/>
        </authorList>
    </citation>
    <scope>IDENTIFICATION</scope>
</reference>
<proteinExistence type="predicted"/>
<feature type="compositionally biased region" description="Low complexity" evidence="1">
    <location>
        <begin position="89"/>
        <end position="101"/>
    </location>
</feature>
<keyword evidence="2" id="KW-1185">Reference proteome</keyword>
<evidence type="ECO:0000313" key="3">
    <source>
        <dbReference type="RefSeq" id="XP_060046765.1"/>
    </source>
</evidence>